<feature type="transmembrane region" description="Helical" evidence="12">
    <location>
        <begin position="308"/>
        <end position="327"/>
    </location>
</feature>
<feature type="transmembrane region" description="Helical" evidence="12">
    <location>
        <begin position="373"/>
        <end position="392"/>
    </location>
</feature>
<dbReference type="RefSeq" id="WP_165913128.1">
    <property type="nucleotide sequence ID" value="NZ_SLXQ01000022.1"/>
</dbReference>
<feature type="transmembrane region" description="Helical" evidence="12">
    <location>
        <begin position="89"/>
        <end position="107"/>
    </location>
</feature>
<dbReference type="AlphaFoldDB" id="A0A4R2Q6E2"/>
<name>A0A4R2Q6E2_9PSEU</name>
<feature type="transmembrane region" description="Helical" evidence="12">
    <location>
        <begin position="277"/>
        <end position="296"/>
    </location>
</feature>
<dbReference type="SUPFAM" id="SSF103473">
    <property type="entry name" value="MFS general substrate transporter"/>
    <property type="match status" value="1"/>
</dbReference>
<accession>A0A4R2Q6E2</accession>
<dbReference type="Proteomes" id="UP000294911">
    <property type="component" value="Unassembled WGS sequence"/>
</dbReference>
<comment type="caution">
    <text evidence="14">The sequence shown here is derived from an EMBL/GenBank/DDBJ whole genome shotgun (WGS) entry which is preliminary data.</text>
</comment>
<dbReference type="InterPro" id="IPR005829">
    <property type="entry name" value="Sugar_transporter_CS"/>
</dbReference>
<evidence type="ECO:0000259" key="13">
    <source>
        <dbReference type="PROSITE" id="PS50850"/>
    </source>
</evidence>
<dbReference type="Pfam" id="PF07690">
    <property type="entry name" value="MFS_1"/>
    <property type="match status" value="1"/>
</dbReference>
<dbReference type="GO" id="GO:0015293">
    <property type="term" value="F:symporter activity"/>
    <property type="evidence" value="ECO:0007669"/>
    <property type="project" value="UniProtKB-KW"/>
</dbReference>
<keyword evidence="15" id="KW-1185">Reference proteome</keyword>
<sequence>MRHSLSPDKPASIRQVATASVIGAVIEWYDFFLYATMAALVFNAEFFPSFDPLTGTLVAFGTFAAGFVTRPIGGLIFGHYGDRLGRKKMLVITMMIMGGATFAMGLLPNYAAIGIWAPILLLFLRMLQGIGLGGEWGGAAILTFEHAPKHRRGLFSSWPQTGVPIGLLLSTLAVNGASAFGDDALVSWSWRLPFLFSIVLVAVGFFVRLRVPEPPAFEQVVESGQRAKVPFVEVFRTYPKLTALAMGTRFCESLVFNIYNAFILTYTTVVLGLPEQVALNGLLIAAVLGVVIIPVTGRISDRIGRRPVLAIGALISGASAFPVFAMIDTMNTPLIWGGIIIGWALGACTMFGPEAAFFAELYPARIRYTGMSIVYQLGVLPSGAIAPAVATAMVDRSGGDSWPVATYVVVFAVIALVALAFTPETTLLNRDGESTADQDAPVDPETTGG</sequence>
<evidence type="ECO:0000256" key="8">
    <source>
        <dbReference type="ARBA" id="ARBA00023136"/>
    </source>
</evidence>
<comment type="similarity">
    <text evidence="2">Belongs to the major facilitator superfamily. Metabolite:H+ Symporter (MHS) family (TC 2.A.1.6) family.</text>
</comment>
<evidence type="ECO:0000256" key="3">
    <source>
        <dbReference type="ARBA" id="ARBA00022448"/>
    </source>
</evidence>
<dbReference type="InterPro" id="IPR020846">
    <property type="entry name" value="MFS_dom"/>
</dbReference>
<dbReference type="InterPro" id="IPR011701">
    <property type="entry name" value="MFS"/>
</dbReference>
<dbReference type="PANTHER" id="PTHR43045:SF1">
    <property type="entry name" value="SHIKIMATE TRANSPORTER"/>
    <property type="match status" value="1"/>
</dbReference>
<dbReference type="CDD" id="cd17369">
    <property type="entry name" value="MFS_ShiA_like"/>
    <property type="match status" value="1"/>
</dbReference>
<dbReference type="GO" id="GO:0005886">
    <property type="term" value="C:plasma membrane"/>
    <property type="evidence" value="ECO:0007669"/>
    <property type="project" value="UniProtKB-SubCell"/>
</dbReference>
<evidence type="ECO:0000256" key="9">
    <source>
        <dbReference type="ARBA" id="ARBA00037295"/>
    </source>
</evidence>
<evidence type="ECO:0000313" key="15">
    <source>
        <dbReference type="Proteomes" id="UP000294911"/>
    </source>
</evidence>
<organism evidence="14 15">
    <name type="scientific">Tamaricihabitans halophyticus</name>
    <dbReference type="NCBI Taxonomy" id="1262583"/>
    <lineage>
        <taxon>Bacteria</taxon>
        <taxon>Bacillati</taxon>
        <taxon>Actinomycetota</taxon>
        <taxon>Actinomycetes</taxon>
        <taxon>Pseudonocardiales</taxon>
        <taxon>Pseudonocardiaceae</taxon>
        <taxon>Tamaricihabitans</taxon>
    </lineage>
</organism>
<evidence type="ECO:0000256" key="11">
    <source>
        <dbReference type="SAM" id="MobiDB-lite"/>
    </source>
</evidence>
<feature type="transmembrane region" description="Helical" evidence="12">
    <location>
        <begin position="404"/>
        <end position="421"/>
    </location>
</feature>
<feature type="domain" description="Major facilitator superfamily (MFS) profile" evidence="13">
    <location>
        <begin position="16"/>
        <end position="426"/>
    </location>
</feature>
<dbReference type="Gene3D" id="1.20.1250.20">
    <property type="entry name" value="MFS general substrate transporter like domains"/>
    <property type="match status" value="1"/>
</dbReference>
<feature type="transmembrane region" description="Helical" evidence="12">
    <location>
        <begin position="54"/>
        <end position="77"/>
    </location>
</feature>
<protein>
    <recommendedName>
        <fullName evidence="10">Putative proline/betaine transporter</fullName>
    </recommendedName>
</protein>
<evidence type="ECO:0000313" key="14">
    <source>
        <dbReference type="EMBL" id="TCP43418.1"/>
    </source>
</evidence>
<feature type="transmembrane region" description="Helical" evidence="12">
    <location>
        <begin position="21"/>
        <end position="42"/>
    </location>
</feature>
<dbReference type="EMBL" id="SLXQ01000022">
    <property type="protein sequence ID" value="TCP43418.1"/>
    <property type="molecule type" value="Genomic_DNA"/>
</dbReference>
<evidence type="ECO:0000256" key="2">
    <source>
        <dbReference type="ARBA" id="ARBA00008240"/>
    </source>
</evidence>
<dbReference type="PROSITE" id="PS00217">
    <property type="entry name" value="SUGAR_TRANSPORT_2"/>
    <property type="match status" value="1"/>
</dbReference>
<evidence type="ECO:0000256" key="6">
    <source>
        <dbReference type="ARBA" id="ARBA00022847"/>
    </source>
</evidence>
<proteinExistence type="inferred from homology"/>
<keyword evidence="6" id="KW-0769">Symport</keyword>
<dbReference type="FunFam" id="1.20.1250.20:FF:000001">
    <property type="entry name" value="Dicarboxylate MFS transporter"/>
    <property type="match status" value="1"/>
</dbReference>
<gene>
    <name evidence="14" type="ORF">EV191_12232</name>
</gene>
<dbReference type="PROSITE" id="PS00216">
    <property type="entry name" value="SUGAR_TRANSPORT_1"/>
    <property type="match status" value="1"/>
</dbReference>
<reference evidence="14 15" key="1">
    <citation type="submission" date="2019-03" db="EMBL/GenBank/DDBJ databases">
        <title>Genomic Encyclopedia of Type Strains, Phase IV (KMG-IV): sequencing the most valuable type-strain genomes for metagenomic binning, comparative biology and taxonomic classification.</title>
        <authorList>
            <person name="Goeker M."/>
        </authorList>
    </citation>
    <scope>NUCLEOTIDE SEQUENCE [LARGE SCALE GENOMIC DNA]</scope>
    <source>
        <strain evidence="14 15">DSM 45765</strain>
    </source>
</reference>
<evidence type="ECO:0000256" key="4">
    <source>
        <dbReference type="ARBA" id="ARBA00022475"/>
    </source>
</evidence>
<feature type="region of interest" description="Disordered" evidence="11">
    <location>
        <begin position="430"/>
        <end position="449"/>
    </location>
</feature>
<comment type="function">
    <text evidence="9">May be a proton symporter involved in the uptake of osmolytes such as proline and glycine betaine.</text>
</comment>
<feature type="transmembrane region" description="Helical" evidence="12">
    <location>
        <begin position="254"/>
        <end position="271"/>
    </location>
</feature>
<evidence type="ECO:0000256" key="5">
    <source>
        <dbReference type="ARBA" id="ARBA00022692"/>
    </source>
</evidence>
<dbReference type="PROSITE" id="PS50850">
    <property type="entry name" value="MFS"/>
    <property type="match status" value="1"/>
</dbReference>
<feature type="transmembrane region" description="Helical" evidence="12">
    <location>
        <begin position="192"/>
        <end position="209"/>
    </location>
</feature>
<keyword evidence="7 12" id="KW-1133">Transmembrane helix</keyword>
<dbReference type="PANTHER" id="PTHR43045">
    <property type="entry name" value="SHIKIMATE TRANSPORTER"/>
    <property type="match status" value="1"/>
</dbReference>
<keyword evidence="3" id="KW-0813">Transport</keyword>
<evidence type="ECO:0000256" key="10">
    <source>
        <dbReference type="ARBA" id="ARBA00039918"/>
    </source>
</evidence>
<evidence type="ECO:0000256" key="12">
    <source>
        <dbReference type="SAM" id="Phobius"/>
    </source>
</evidence>
<comment type="subcellular location">
    <subcellularLocation>
        <location evidence="1">Cell membrane</location>
        <topology evidence="1">Multi-pass membrane protein</topology>
    </subcellularLocation>
</comment>
<dbReference type="InterPro" id="IPR036259">
    <property type="entry name" value="MFS_trans_sf"/>
</dbReference>
<keyword evidence="4" id="KW-1003">Cell membrane</keyword>
<keyword evidence="5 12" id="KW-0812">Transmembrane</keyword>
<feature type="transmembrane region" description="Helical" evidence="12">
    <location>
        <begin position="333"/>
        <end position="352"/>
    </location>
</feature>
<feature type="transmembrane region" description="Helical" evidence="12">
    <location>
        <begin position="113"/>
        <end position="142"/>
    </location>
</feature>
<evidence type="ECO:0000256" key="1">
    <source>
        <dbReference type="ARBA" id="ARBA00004651"/>
    </source>
</evidence>
<keyword evidence="8 12" id="KW-0472">Membrane</keyword>
<evidence type="ECO:0000256" key="7">
    <source>
        <dbReference type="ARBA" id="ARBA00022989"/>
    </source>
</evidence>
<feature type="transmembrane region" description="Helical" evidence="12">
    <location>
        <begin position="163"/>
        <end position="180"/>
    </location>
</feature>